<dbReference type="InterPro" id="IPR003154">
    <property type="entry name" value="S1/P1nuclease"/>
</dbReference>
<keyword evidence="2" id="KW-0479">Metal-binding</keyword>
<dbReference type="Pfam" id="PF02265">
    <property type="entry name" value="S1-P1_nuclease"/>
    <property type="match status" value="1"/>
</dbReference>
<evidence type="ECO:0000313" key="8">
    <source>
        <dbReference type="Proteomes" id="UP000316775"/>
    </source>
</evidence>
<dbReference type="GO" id="GO:0006308">
    <property type="term" value="P:DNA catabolic process"/>
    <property type="evidence" value="ECO:0007669"/>
    <property type="project" value="InterPro"/>
</dbReference>
<dbReference type="CDD" id="cd11010">
    <property type="entry name" value="S1-P1_nuclease"/>
    <property type="match status" value="1"/>
</dbReference>
<gene>
    <name evidence="7" type="ORF">FFL01_12810</name>
</gene>
<evidence type="ECO:0000313" key="7">
    <source>
        <dbReference type="EMBL" id="GEC71742.1"/>
    </source>
</evidence>
<name>A0A4Y4AX78_9FLAO</name>
<dbReference type="GO" id="GO:0003676">
    <property type="term" value="F:nucleic acid binding"/>
    <property type="evidence" value="ECO:0007669"/>
    <property type="project" value="InterPro"/>
</dbReference>
<dbReference type="AlphaFoldDB" id="A0A4Y4AX78"/>
<proteinExistence type="predicted"/>
<evidence type="ECO:0000256" key="6">
    <source>
        <dbReference type="ARBA" id="ARBA00023180"/>
    </source>
</evidence>
<keyword evidence="6" id="KW-0325">Glycoprotein</keyword>
<evidence type="ECO:0000256" key="3">
    <source>
        <dbReference type="ARBA" id="ARBA00022759"/>
    </source>
</evidence>
<evidence type="ECO:0000256" key="5">
    <source>
        <dbReference type="ARBA" id="ARBA00023157"/>
    </source>
</evidence>
<evidence type="ECO:0000256" key="2">
    <source>
        <dbReference type="ARBA" id="ARBA00022723"/>
    </source>
</evidence>
<evidence type="ECO:0000256" key="1">
    <source>
        <dbReference type="ARBA" id="ARBA00022722"/>
    </source>
</evidence>
<comment type="caution">
    <text evidence="7">The sequence shown here is derived from an EMBL/GenBank/DDBJ whole genome shotgun (WGS) entry which is preliminary data.</text>
</comment>
<keyword evidence="4" id="KW-0378">Hydrolase</keyword>
<keyword evidence="3 7" id="KW-0255">Endonuclease</keyword>
<accession>A0A4Y4AX78</accession>
<keyword evidence="8" id="KW-1185">Reference proteome</keyword>
<dbReference type="SUPFAM" id="SSF48537">
    <property type="entry name" value="Phospholipase C/P1 nuclease"/>
    <property type="match status" value="1"/>
</dbReference>
<dbReference type="PANTHER" id="PTHR33146">
    <property type="entry name" value="ENDONUCLEASE 4"/>
    <property type="match status" value="1"/>
</dbReference>
<dbReference type="InterPro" id="IPR008947">
    <property type="entry name" value="PLipase_C/P1_nuclease_dom_sf"/>
</dbReference>
<dbReference type="GO" id="GO:0004519">
    <property type="term" value="F:endonuclease activity"/>
    <property type="evidence" value="ECO:0007669"/>
    <property type="project" value="UniProtKB-KW"/>
</dbReference>
<dbReference type="GO" id="GO:0016788">
    <property type="term" value="F:hydrolase activity, acting on ester bonds"/>
    <property type="evidence" value="ECO:0007669"/>
    <property type="project" value="InterPro"/>
</dbReference>
<protein>
    <submittedName>
        <fullName evidence="7">Endonuclease</fullName>
    </submittedName>
</protein>
<dbReference type="PANTHER" id="PTHR33146:SF26">
    <property type="entry name" value="ENDONUCLEASE 4"/>
    <property type="match status" value="1"/>
</dbReference>
<dbReference type="EMBL" id="BJNP01000011">
    <property type="protein sequence ID" value="GEC71742.1"/>
    <property type="molecule type" value="Genomic_DNA"/>
</dbReference>
<dbReference type="Gene3D" id="1.10.575.10">
    <property type="entry name" value="P1 Nuclease"/>
    <property type="match status" value="1"/>
</dbReference>
<keyword evidence="5" id="KW-1015">Disulfide bond</keyword>
<dbReference type="GO" id="GO:0046872">
    <property type="term" value="F:metal ion binding"/>
    <property type="evidence" value="ECO:0007669"/>
    <property type="project" value="UniProtKB-KW"/>
</dbReference>
<dbReference type="STRING" id="983.SAMN05443543_101635"/>
<keyword evidence="1" id="KW-0540">Nuclease</keyword>
<sequence>MSFTVYSSPDWGKTGHRTVGEIASHYLPKKTLKKINTLLENTSVAAVSVFADDIKSDDKYNQYYSWHYVNFSGNKKYKEEAINPEGDILQGIKTCILNIRSKTTTKEEKAFALKMLIHFMGDLHMPLHVGNTADKGGNSIPVKWFGQNSNLHRVWDSDMIDDYQMSYSELADNNIELADAQIKEMENGTLLDWVYESRQLALSVYDGVQTEEKLGYEYMYHNFPIVQKQLQKGGIRLAIVLKEVFKSKSKWLDAFLSNV</sequence>
<dbReference type="Proteomes" id="UP000316775">
    <property type="component" value="Unassembled WGS sequence"/>
</dbReference>
<reference evidence="7 8" key="1">
    <citation type="submission" date="2019-06" db="EMBL/GenBank/DDBJ databases">
        <title>Whole genome shotgun sequence of Flavobacterium flevense NBRC 14960.</title>
        <authorList>
            <person name="Hosoyama A."/>
            <person name="Uohara A."/>
            <person name="Ohji S."/>
            <person name="Ichikawa N."/>
        </authorList>
    </citation>
    <scope>NUCLEOTIDE SEQUENCE [LARGE SCALE GENOMIC DNA]</scope>
    <source>
        <strain evidence="7 8">NBRC 14960</strain>
    </source>
</reference>
<organism evidence="7 8">
    <name type="scientific">Flavobacterium flevense</name>
    <dbReference type="NCBI Taxonomy" id="983"/>
    <lineage>
        <taxon>Bacteria</taxon>
        <taxon>Pseudomonadati</taxon>
        <taxon>Bacteroidota</taxon>
        <taxon>Flavobacteriia</taxon>
        <taxon>Flavobacteriales</taxon>
        <taxon>Flavobacteriaceae</taxon>
        <taxon>Flavobacterium</taxon>
    </lineage>
</organism>
<evidence type="ECO:0000256" key="4">
    <source>
        <dbReference type="ARBA" id="ARBA00022801"/>
    </source>
</evidence>